<dbReference type="RefSeq" id="WP_089060220.1">
    <property type="nucleotide sequence ID" value="NZ_CP022315.1"/>
</dbReference>
<dbReference type="KEGG" id="vil:CFK37_01310"/>
<evidence type="ECO:0000313" key="2">
    <source>
        <dbReference type="Proteomes" id="UP000198312"/>
    </source>
</evidence>
<dbReference type="Gene3D" id="3.30.70.2970">
    <property type="entry name" value="Protein of unknown function (DUF541), domain 2"/>
    <property type="match status" value="1"/>
</dbReference>
<name>A0A220TZ41_9BACI</name>
<organism evidence="1 2">
    <name type="scientific">Virgibacillus phasianinus</name>
    <dbReference type="NCBI Taxonomy" id="2017483"/>
    <lineage>
        <taxon>Bacteria</taxon>
        <taxon>Bacillati</taxon>
        <taxon>Bacillota</taxon>
        <taxon>Bacilli</taxon>
        <taxon>Bacillales</taxon>
        <taxon>Bacillaceae</taxon>
        <taxon>Virgibacillus</taxon>
    </lineage>
</organism>
<evidence type="ECO:0008006" key="3">
    <source>
        <dbReference type="Google" id="ProtNLM"/>
    </source>
</evidence>
<proteinExistence type="predicted"/>
<dbReference type="Proteomes" id="UP000198312">
    <property type="component" value="Chromosome"/>
</dbReference>
<evidence type="ECO:0000313" key="1">
    <source>
        <dbReference type="EMBL" id="ASK60943.1"/>
    </source>
</evidence>
<dbReference type="GO" id="GO:0006974">
    <property type="term" value="P:DNA damage response"/>
    <property type="evidence" value="ECO:0007669"/>
    <property type="project" value="TreeGrafter"/>
</dbReference>
<protein>
    <recommendedName>
        <fullName evidence="3">SIMPL domain-containing protein</fullName>
    </recommendedName>
</protein>
<dbReference type="AlphaFoldDB" id="A0A220TZ41"/>
<gene>
    <name evidence="1" type="ORF">CFK37_01310</name>
</gene>
<dbReference type="InterPro" id="IPR007497">
    <property type="entry name" value="SIMPL/DUF541"/>
</dbReference>
<dbReference type="Gene3D" id="3.30.110.170">
    <property type="entry name" value="Protein of unknown function (DUF541), domain 1"/>
    <property type="match status" value="1"/>
</dbReference>
<sequence length="247" mass="27921">MEQFQYKITLRTISHRIGKEPISMKGRNDMYYPNPNHYRHNPTRIMTVFGNASLSFNPDVVSINLEVMTEDMQLSQAQQENSRKMNQVIQSLLKLGIPREKIQTTGYNITPMYNYNDGKQEFRGYRVSNAITVQISHIDRVGEIIDAAIQNGVNQVSNIQFLIEDKQSAYQQVLSAALQNAVDEAQVIAETLTVNFDPTPIKIVEESTDAQQALKTFSTLDSSVSTPIEPGQLIVRATVKTQFQFGM</sequence>
<keyword evidence="2" id="KW-1185">Reference proteome</keyword>
<dbReference type="Pfam" id="PF04402">
    <property type="entry name" value="SIMPL"/>
    <property type="match status" value="1"/>
</dbReference>
<dbReference type="InterPro" id="IPR052022">
    <property type="entry name" value="26kDa_periplasmic_antigen"/>
</dbReference>
<accession>A0A220TZ41</accession>
<dbReference type="EMBL" id="CP022315">
    <property type="protein sequence ID" value="ASK60943.1"/>
    <property type="molecule type" value="Genomic_DNA"/>
</dbReference>
<reference evidence="1 2" key="1">
    <citation type="submission" date="2017-07" db="EMBL/GenBank/DDBJ databases">
        <title>Virgibacillus sp. LM2416.</title>
        <authorList>
            <person name="Tak E.J."/>
            <person name="Bae J.-W."/>
        </authorList>
    </citation>
    <scope>NUCLEOTIDE SEQUENCE [LARGE SCALE GENOMIC DNA]</scope>
    <source>
        <strain evidence="1 2">LM2416</strain>
    </source>
</reference>
<dbReference type="PANTHER" id="PTHR34387">
    <property type="entry name" value="SLR1258 PROTEIN"/>
    <property type="match status" value="1"/>
</dbReference>
<dbReference type="PANTHER" id="PTHR34387:SF1">
    <property type="entry name" value="PERIPLASMIC IMMUNOGENIC PROTEIN"/>
    <property type="match status" value="1"/>
</dbReference>